<proteinExistence type="predicted"/>
<evidence type="ECO:0000313" key="2">
    <source>
        <dbReference type="Proteomes" id="UP001177003"/>
    </source>
</evidence>
<dbReference type="Proteomes" id="UP001177003">
    <property type="component" value="Chromosome 4"/>
</dbReference>
<keyword evidence="2" id="KW-1185">Reference proteome</keyword>
<dbReference type="EMBL" id="OX465080">
    <property type="protein sequence ID" value="CAI9281330.1"/>
    <property type="molecule type" value="Genomic_DNA"/>
</dbReference>
<reference evidence="1" key="1">
    <citation type="submission" date="2023-04" db="EMBL/GenBank/DDBJ databases">
        <authorList>
            <person name="Vijverberg K."/>
            <person name="Xiong W."/>
            <person name="Schranz E."/>
        </authorList>
    </citation>
    <scope>NUCLEOTIDE SEQUENCE</scope>
</reference>
<gene>
    <name evidence="1" type="ORF">LSALG_LOCUS21033</name>
</gene>
<organism evidence="1 2">
    <name type="scientific">Lactuca saligna</name>
    <name type="common">Willowleaf lettuce</name>
    <dbReference type="NCBI Taxonomy" id="75948"/>
    <lineage>
        <taxon>Eukaryota</taxon>
        <taxon>Viridiplantae</taxon>
        <taxon>Streptophyta</taxon>
        <taxon>Embryophyta</taxon>
        <taxon>Tracheophyta</taxon>
        <taxon>Spermatophyta</taxon>
        <taxon>Magnoliopsida</taxon>
        <taxon>eudicotyledons</taxon>
        <taxon>Gunneridae</taxon>
        <taxon>Pentapetalae</taxon>
        <taxon>asterids</taxon>
        <taxon>campanulids</taxon>
        <taxon>Asterales</taxon>
        <taxon>Asteraceae</taxon>
        <taxon>Cichorioideae</taxon>
        <taxon>Cichorieae</taxon>
        <taxon>Lactucinae</taxon>
        <taxon>Lactuca</taxon>
    </lineage>
</organism>
<name>A0AA35YW24_LACSI</name>
<protein>
    <submittedName>
        <fullName evidence="1">Uncharacterized protein</fullName>
    </submittedName>
</protein>
<accession>A0AA35YW24</accession>
<sequence>MKPQYKTWSARKITAVEVTGPIKTESFPNVKFKVVRGSSSQVHEFTLADLPCLNPYEWIMLYNLLLRDGQKYEPFIAHLKQMLISYIQEVGKMDVEIDVVLRRKPTVLLKEVLEDFEKLKLGKIQKEGQYVEFQMRERNDAYFHKACFFLADKHLLTTSFLEYVLYMVNNYRGNNKGDKKCFSDMILWYIQVHKVLLGVIPKVFEVQKRTRP</sequence>
<evidence type="ECO:0000313" key="1">
    <source>
        <dbReference type="EMBL" id="CAI9281330.1"/>
    </source>
</evidence>
<dbReference type="AlphaFoldDB" id="A0AA35YW24"/>